<dbReference type="SMART" id="SM00829">
    <property type="entry name" value="PKS_ER"/>
    <property type="match status" value="1"/>
</dbReference>
<dbReference type="PANTHER" id="PTHR48106">
    <property type="entry name" value="QUINONE OXIDOREDUCTASE PIG3-RELATED"/>
    <property type="match status" value="1"/>
</dbReference>
<evidence type="ECO:0000313" key="5">
    <source>
        <dbReference type="Proteomes" id="UP000193623"/>
    </source>
</evidence>
<dbReference type="Gene3D" id="3.40.50.720">
    <property type="entry name" value="NAD(P)-binding Rossmann-like Domain"/>
    <property type="match status" value="1"/>
</dbReference>
<dbReference type="GO" id="GO:0016651">
    <property type="term" value="F:oxidoreductase activity, acting on NAD(P)H"/>
    <property type="evidence" value="ECO:0007669"/>
    <property type="project" value="TreeGrafter"/>
</dbReference>
<evidence type="ECO:0000259" key="3">
    <source>
        <dbReference type="SMART" id="SM00829"/>
    </source>
</evidence>
<dbReference type="PANTHER" id="PTHR48106:SF18">
    <property type="entry name" value="QUINONE OXIDOREDUCTASE PIG3"/>
    <property type="match status" value="1"/>
</dbReference>
<protein>
    <submittedName>
        <fullName evidence="4">D-arabitol-phosphate dehydrogenase</fullName>
        <ecNumber evidence="4">1.1.1.301</ecNumber>
    </submittedName>
</protein>
<dbReference type="SUPFAM" id="SSF50129">
    <property type="entry name" value="GroES-like"/>
    <property type="match status" value="1"/>
</dbReference>
<dbReference type="SUPFAM" id="SSF51735">
    <property type="entry name" value="NAD(P)-binding Rossmann-fold domains"/>
    <property type="match status" value="1"/>
</dbReference>
<reference evidence="4 5" key="1">
    <citation type="submission" date="2017-03" db="EMBL/GenBank/DDBJ databases">
        <authorList>
            <person name="Afonso C.L."/>
            <person name="Miller P.J."/>
            <person name="Scott M.A."/>
            <person name="Spackman E."/>
            <person name="Goraichik I."/>
            <person name="Dimitrov K.M."/>
            <person name="Suarez D.L."/>
            <person name="Swayne D.E."/>
        </authorList>
    </citation>
    <scope>NUCLEOTIDE SEQUENCE [LARGE SCALE GENOMIC DNA]</scope>
    <source>
        <strain evidence="4 5">CECT 8397</strain>
    </source>
</reference>
<accession>A0A1Y5SQT2</accession>
<dbReference type="CDD" id="cd08274">
    <property type="entry name" value="MDR9"/>
    <property type="match status" value="1"/>
</dbReference>
<dbReference type="InterPro" id="IPR020843">
    <property type="entry name" value="ER"/>
</dbReference>
<dbReference type="Gene3D" id="3.90.180.10">
    <property type="entry name" value="Medium-chain alcohol dehydrogenases, catalytic domain"/>
    <property type="match status" value="1"/>
</dbReference>
<dbReference type="EC" id="1.1.1.301" evidence="4"/>
<dbReference type="EMBL" id="FWFT01000003">
    <property type="protein sequence ID" value="SLN44483.1"/>
    <property type="molecule type" value="Genomic_DNA"/>
</dbReference>
<keyword evidence="2 4" id="KW-0560">Oxidoreductase</keyword>
<dbReference type="Proteomes" id="UP000193623">
    <property type="component" value="Unassembled WGS sequence"/>
</dbReference>
<dbReference type="InterPro" id="IPR036291">
    <property type="entry name" value="NAD(P)-bd_dom_sf"/>
</dbReference>
<name>A0A1Y5SQT2_9RHOB</name>
<dbReference type="PROSITE" id="PS01162">
    <property type="entry name" value="QOR_ZETA_CRYSTAL"/>
    <property type="match status" value="1"/>
</dbReference>
<feature type="domain" description="Enoyl reductase (ER)" evidence="3">
    <location>
        <begin position="17"/>
        <end position="364"/>
    </location>
</feature>
<sequence length="366" mass="38645">MTDIPKTMRAVVLKRHGGLDALSYEAAWPVPQPAPSQVLIKVLATGMNNTDVNTRAGWYSKSVTEATTGDAYDSLDGAADNTWGGAGIQFPRIQGADICGRVVAAGAEADQSLIGKRVIADNWLRDWDDPLNMHTAGYFGSEADGGYAEYTVIDHRNVAAVNSDLTDAELATFSCSYATAEGMLDKSGVGADDVVLVTGASGGVGGALIQLAKRRGARVVALASPAKHAEVAKCSPDAILPRAPQNLKQALQDAIGRDHVTVVADIVAGDYFATLIEALDRGGRYVTSGAIAGPIVSLDLRTLYLMDLTFFGSTVNPPQTFRNLVSYIEAGEVKPMLAATYSLEDFKEGQQAFIDKVHTGNIVVVP</sequence>
<evidence type="ECO:0000256" key="2">
    <source>
        <dbReference type="ARBA" id="ARBA00023002"/>
    </source>
</evidence>
<dbReference type="GO" id="GO:0008270">
    <property type="term" value="F:zinc ion binding"/>
    <property type="evidence" value="ECO:0007669"/>
    <property type="project" value="InterPro"/>
</dbReference>
<keyword evidence="1" id="KW-0521">NADP</keyword>
<dbReference type="InterPro" id="IPR013154">
    <property type="entry name" value="ADH-like_N"/>
</dbReference>
<evidence type="ECO:0000313" key="4">
    <source>
        <dbReference type="EMBL" id="SLN44483.1"/>
    </source>
</evidence>
<dbReference type="InterPro" id="IPR002364">
    <property type="entry name" value="Quin_OxRdtase/zeta-crystal_CS"/>
</dbReference>
<dbReference type="AlphaFoldDB" id="A0A1Y5SQT2"/>
<dbReference type="InterPro" id="IPR013149">
    <property type="entry name" value="ADH-like_C"/>
</dbReference>
<dbReference type="Pfam" id="PF08240">
    <property type="entry name" value="ADH_N"/>
    <property type="match status" value="1"/>
</dbReference>
<dbReference type="Pfam" id="PF00107">
    <property type="entry name" value="ADH_zinc_N"/>
    <property type="match status" value="1"/>
</dbReference>
<proteinExistence type="predicted"/>
<dbReference type="GO" id="GO:0070402">
    <property type="term" value="F:NADPH binding"/>
    <property type="evidence" value="ECO:0007669"/>
    <property type="project" value="TreeGrafter"/>
</dbReference>
<evidence type="ECO:0000256" key="1">
    <source>
        <dbReference type="ARBA" id="ARBA00022857"/>
    </source>
</evidence>
<keyword evidence="5" id="KW-1185">Reference proteome</keyword>
<dbReference type="InterPro" id="IPR011032">
    <property type="entry name" value="GroES-like_sf"/>
</dbReference>
<organism evidence="4 5">
    <name type="scientific">Pseudooctadecabacter jejudonensis</name>
    <dbReference type="NCBI Taxonomy" id="1391910"/>
    <lineage>
        <taxon>Bacteria</taxon>
        <taxon>Pseudomonadati</taxon>
        <taxon>Pseudomonadota</taxon>
        <taxon>Alphaproteobacteria</taxon>
        <taxon>Rhodobacterales</taxon>
        <taxon>Paracoccaceae</taxon>
        <taxon>Pseudooctadecabacter</taxon>
    </lineage>
</organism>
<dbReference type="RefSeq" id="WP_235000700.1">
    <property type="nucleotide sequence ID" value="NZ_FWFT01000003.1"/>
</dbReference>
<gene>
    <name evidence="4" type="ORF">PSJ8397_02306</name>
</gene>